<comment type="caution">
    <text evidence="2">The sequence shown here is derived from an EMBL/GenBank/DDBJ whole genome shotgun (WGS) entry which is preliminary data.</text>
</comment>
<accession>A0A3R9MMT5</accession>
<feature type="region of interest" description="Disordered" evidence="1">
    <location>
        <begin position="35"/>
        <end position="54"/>
    </location>
</feature>
<organism evidence="2 3">
    <name type="scientific">Streptococcus cristatus</name>
    <dbReference type="NCBI Taxonomy" id="45634"/>
    <lineage>
        <taxon>Bacteria</taxon>
        <taxon>Bacillati</taxon>
        <taxon>Bacillota</taxon>
        <taxon>Bacilli</taxon>
        <taxon>Lactobacillales</taxon>
        <taxon>Streptococcaceae</taxon>
        <taxon>Streptococcus</taxon>
    </lineage>
</organism>
<gene>
    <name evidence="2" type="ORF">D8794_09620</name>
</gene>
<proteinExistence type="predicted"/>
<dbReference type="Proteomes" id="UP000277890">
    <property type="component" value="Unassembled WGS sequence"/>
</dbReference>
<dbReference type="EMBL" id="RJPQ01000014">
    <property type="protein sequence ID" value="RSJ84372.1"/>
    <property type="molecule type" value="Genomic_DNA"/>
</dbReference>
<dbReference type="AlphaFoldDB" id="A0A3R9MMT5"/>
<protein>
    <submittedName>
        <fullName evidence="2">Uncharacterized protein</fullName>
    </submittedName>
</protein>
<sequence>MGSSFFGQNILKTVTKNVKTWYNFMEQFILYSKEMNDEKRSEPADLADGVPDCL</sequence>
<evidence type="ECO:0000256" key="1">
    <source>
        <dbReference type="SAM" id="MobiDB-lite"/>
    </source>
</evidence>
<reference evidence="2 3" key="1">
    <citation type="submission" date="2018-11" db="EMBL/GenBank/DDBJ databases">
        <title>Species Designations Belie Phenotypic and Genotypic Heterogeneity in Oral Streptococci.</title>
        <authorList>
            <person name="Velsko I."/>
        </authorList>
    </citation>
    <scope>NUCLEOTIDE SEQUENCE [LARGE SCALE GENOMIC DNA]</scope>
    <source>
        <strain evidence="2 3">A54</strain>
    </source>
</reference>
<name>A0A3R9MMT5_STRCR</name>
<evidence type="ECO:0000313" key="3">
    <source>
        <dbReference type="Proteomes" id="UP000277890"/>
    </source>
</evidence>
<evidence type="ECO:0000313" key="2">
    <source>
        <dbReference type="EMBL" id="RSJ84372.1"/>
    </source>
</evidence>